<feature type="coiled-coil region" evidence="1">
    <location>
        <begin position="91"/>
        <end position="125"/>
    </location>
</feature>
<feature type="compositionally biased region" description="Basic residues" evidence="2">
    <location>
        <begin position="1"/>
        <end position="10"/>
    </location>
</feature>
<evidence type="ECO:0000313" key="4">
    <source>
        <dbReference type="Proteomes" id="UP001162640"/>
    </source>
</evidence>
<feature type="region of interest" description="Disordered" evidence="2">
    <location>
        <begin position="1"/>
        <end position="24"/>
    </location>
</feature>
<dbReference type="AlphaFoldDB" id="A0A9W7DY33"/>
<proteinExistence type="predicted"/>
<keyword evidence="1" id="KW-0175">Coiled coil</keyword>
<dbReference type="Proteomes" id="UP001162640">
    <property type="component" value="Unassembled WGS sequence"/>
</dbReference>
<organism evidence="3 4">
    <name type="scientific">Triparma laevis f. inornata</name>
    <dbReference type="NCBI Taxonomy" id="1714386"/>
    <lineage>
        <taxon>Eukaryota</taxon>
        <taxon>Sar</taxon>
        <taxon>Stramenopiles</taxon>
        <taxon>Ochrophyta</taxon>
        <taxon>Bolidophyceae</taxon>
        <taxon>Parmales</taxon>
        <taxon>Triparmaceae</taxon>
        <taxon>Triparma</taxon>
    </lineage>
</organism>
<evidence type="ECO:0000256" key="2">
    <source>
        <dbReference type="SAM" id="MobiDB-lite"/>
    </source>
</evidence>
<protein>
    <submittedName>
        <fullName evidence="3">Uncharacterized protein</fullName>
    </submittedName>
</protein>
<sequence>MPPRARKKRKGNEEGGGVGDDMFSDEVKMEALVAVKHEQNGNPQENNVEEIQQAEESSTSILLKEMRSMREEMINRSEETGQKTESVFEELISEKAELKSVNGKLSKARKEIAALKQRYEFRSNEELKGAAKL</sequence>
<evidence type="ECO:0000313" key="3">
    <source>
        <dbReference type="EMBL" id="GMH54898.1"/>
    </source>
</evidence>
<comment type="caution">
    <text evidence="3">The sequence shown here is derived from an EMBL/GenBank/DDBJ whole genome shotgun (WGS) entry which is preliminary data.</text>
</comment>
<reference evidence="4" key="1">
    <citation type="journal article" date="2023" name="Commun. Biol.">
        <title>Genome analysis of Parmales, the sister group of diatoms, reveals the evolutionary specialization of diatoms from phago-mixotrophs to photoautotrophs.</title>
        <authorList>
            <person name="Ban H."/>
            <person name="Sato S."/>
            <person name="Yoshikawa S."/>
            <person name="Yamada K."/>
            <person name="Nakamura Y."/>
            <person name="Ichinomiya M."/>
            <person name="Sato N."/>
            <person name="Blanc-Mathieu R."/>
            <person name="Endo H."/>
            <person name="Kuwata A."/>
            <person name="Ogata H."/>
        </authorList>
    </citation>
    <scope>NUCLEOTIDE SEQUENCE [LARGE SCALE GENOMIC DNA]</scope>
</reference>
<dbReference type="EMBL" id="BLQM01000041">
    <property type="protein sequence ID" value="GMH54898.1"/>
    <property type="molecule type" value="Genomic_DNA"/>
</dbReference>
<accession>A0A9W7DY33</accession>
<name>A0A9W7DY33_9STRA</name>
<gene>
    <name evidence="3" type="ORF">TL16_g01777</name>
</gene>
<evidence type="ECO:0000256" key="1">
    <source>
        <dbReference type="SAM" id="Coils"/>
    </source>
</evidence>